<evidence type="ECO:0000313" key="4">
    <source>
        <dbReference type="Proteomes" id="UP000004931"/>
    </source>
</evidence>
<proteinExistence type="predicted"/>
<feature type="domain" description="DnaT DNA-binding" evidence="2">
    <location>
        <begin position="282"/>
        <end position="347"/>
    </location>
</feature>
<accession>A0Y8X7</accession>
<dbReference type="Pfam" id="PF17948">
    <property type="entry name" value="DnaT"/>
    <property type="match status" value="3"/>
</dbReference>
<evidence type="ECO:0000256" key="1">
    <source>
        <dbReference type="SAM" id="MobiDB-lite"/>
    </source>
</evidence>
<feature type="domain" description="DnaT DNA-binding" evidence="2">
    <location>
        <begin position="209"/>
        <end position="274"/>
    </location>
</feature>
<dbReference type="Gene3D" id="1.10.8.1180">
    <property type="match status" value="3"/>
</dbReference>
<dbReference type="AlphaFoldDB" id="A0Y8X7"/>
<feature type="domain" description="DnaT DNA-binding" evidence="2">
    <location>
        <begin position="132"/>
        <end position="195"/>
    </location>
</feature>
<evidence type="ECO:0000313" key="3">
    <source>
        <dbReference type="EMBL" id="EAW32581.1"/>
    </source>
</evidence>
<reference evidence="3 4" key="1">
    <citation type="journal article" date="2010" name="J. Bacteriol.">
        <title>Genome sequence of the oligotrophic marine Gammaproteobacterium HTCC2143, isolated from the Oregon Coast.</title>
        <authorList>
            <person name="Oh H.M."/>
            <person name="Kang I."/>
            <person name="Ferriera S."/>
            <person name="Giovannoni S.J."/>
            <person name="Cho J.C."/>
        </authorList>
    </citation>
    <scope>NUCLEOTIDE SEQUENCE [LARGE SCALE GENOMIC DNA]</scope>
    <source>
        <strain evidence="3 4">HTCC2143</strain>
    </source>
</reference>
<dbReference type="STRING" id="247633.GP2143_15036"/>
<feature type="compositionally biased region" description="Polar residues" evidence="1">
    <location>
        <begin position="106"/>
        <end position="115"/>
    </location>
</feature>
<name>A0Y8X7_9GAMM</name>
<dbReference type="OrthoDB" id="5718012at2"/>
<gene>
    <name evidence="3" type="ORF">GP2143_15036</name>
</gene>
<dbReference type="eggNOG" id="ENOG502Z86C">
    <property type="taxonomic scope" value="Bacteria"/>
</dbReference>
<comment type="caution">
    <text evidence="3">The sequence shown here is derived from an EMBL/GenBank/DDBJ whole genome shotgun (WGS) entry which is preliminary data.</text>
</comment>
<keyword evidence="4" id="KW-1185">Reference proteome</keyword>
<evidence type="ECO:0000259" key="2">
    <source>
        <dbReference type="Pfam" id="PF17948"/>
    </source>
</evidence>
<dbReference type="InterPro" id="IPR040480">
    <property type="entry name" value="DnaT_DNA_bind"/>
</dbReference>
<protein>
    <recommendedName>
        <fullName evidence="2">DnaT DNA-binding domain-containing protein</fullName>
    </recommendedName>
</protein>
<dbReference type="EMBL" id="AAVT01000001">
    <property type="protein sequence ID" value="EAW32581.1"/>
    <property type="molecule type" value="Genomic_DNA"/>
</dbReference>
<sequence>MSSLIPERPIVISPSLANTIGLEESVLLHVLNDICSLTNGDSRQGYLWFSISKADLERNMPFWDVGELQRISKSLKDKGVILIESPPLQQGERLSFAMNETVNSTEALERASSTTRTKEQAVGQRSSGANLLAKNWHPPDDLLQLLELNHNISRDFALQQREDFLIYWQDRQQVSHSWPSKFRQHVLKQWRFHQSRVAEVETRQVQSNALNSSWHPSQDALDILHRADVNPDFITDAIPEFVLYWRERGEAHSTWNSKFIAHIRRQWAIYTKTMELDYEPREIAANWQPSEDVYDILRLANIDIAFARGLVAEFVLFWRDTQQIQRSWNTKFLQHAKYQWATRHQMGQHYAGQQVTDRSAQSERKTTFEHLTDRSWAQNLVEGS</sequence>
<organism evidence="3 4">
    <name type="scientific">marine gamma proteobacterium HTCC2143</name>
    <dbReference type="NCBI Taxonomy" id="247633"/>
    <lineage>
        <taxon>Bacteria</taxon>
        <taxon>Pseudomonadati</taxon>
        <taxon>Pseudomonadota</taxon>
        <taxon>Gammaproteobacteria</taxon>
        <taxon>Cellvibrionales</taxon>
        <taxon>Spongiibacteraceae</taxon>
        <taxon>BD1-7 clade</taxon>
    </lineage>
</organism>
<dbReference type="Proteomes" id="UP000004931">
    <property type="component" value="Unassembled WGS sequence"/>
</dbReference>
<feature type="region of interest" description="Disordered" evidence="1">
    <location>
        <begin position="106"/>
        <end position="127"/>
    </location>
</feature>